<keyword evidence="3" id="KW-1185">Reference proteome</keyword>
<name>A0A517P7H8_9PLAN</name>
<sequence length="81" mass="8627">MTHIAASDGETAAPAGDVSHPPCPSCGEGVLLPMSSLTYWVCTTPSCTYTISGMGSAVTYYKGHALAEPKKDGKRWVEFRF</sequence>
<evidence type="ECO:0000256" key="1">
    <source>
        <dbReference type="SAM" id="MobiDB-lite"/>
    </source>
</evidence>
<accession>A0A517P7H8</accession>
<dbReference type="AlphaFoldDB" id="A0A517P7H8"/>
<dbReference type="OrthoDB" id="163417at2"/>
<evidence type="ECO:0000313" key="2">
    <source>
        <dbReference type="EMBL" id="QDT15329.1"/>
    </source>
</evidence>
<dbReference type="RefSeq" id="WP_145358139.1">
    <property type="nucleotide sequence ID" value="NZ_CP036265.1"/>
</dbReference>
<gene>
    <name evidence="2" type="ORF">CA12_14130</name>
</gene>
<organism evidence="2 3">
    <name type="scientific">Alienimonas californiensis</name>
    <dbReference type="NCBI Taxonomy" id="2527989"/>
    <lineage>
        <taxon>Bacteria</taxon>
        <taxon>Pseudomonadati</taxon>
        <taxon>Planctomycetota</taxon>
        <taxon>Planctomycetia</taxon>
        <taxon>Planctomycetales</taxon>
        <taxon>Planctomycetaceae</taxon>
        <taxon>Alienimonas</taxon>
    </lineage>
</organism>
<protein>
    <submittedName>
        <fullName evidence="2">Uncharacterized protein</fullName>
    </submittedName>
</protein>
<reference evidence="2 3" key="1">
    <citation type="submission" date="2019-02" db="EMBL/GenBank/DDBJ databases">
        <title>Deep-cultivation of Planctomycetes and their phenomic and genomic characterization uncovers novel biology.</title>
        <authorList>
            <person name="Wiegand S."/>
            <person name="Jogler M."/>
            <person name="Boedeker C."/>
            <person name="Pinto D."/>
            <person name="Vollmers J."/>
            <person name="Rivas-Marin E."/>
            <person name="Kohn T."/>
            <person name="Peeters S.H."/>
            <person name="Heuer A."/>
            <person name="Rast P."/>
            <person name="Oberbeckmann S."/>
            <person name="Bunk B."/>
            <person name="Jeske O."/>
            <person name="Meyerdierks A."/>
            <person name="Storesund J.E."/>
            <person name="Kallscheuer N."/>
            <person name="Luecker S."/>
            <person name="Lage O.M."/>
            <person name="Pohl T."/>
            <person name="Merkel B.J."/>
            <person name="Hornburger P."/>
            <person name="Mueller R.-W."/>
            <person name="Bruemmer F."/>
            <person name="Labrenz M."/>
            <person name="Spormann A.M."/>
            <person name="Op den Camp H."/>
            <person name="Overmann J."/>
            <person name="Amann R."/>
            <person name="Jetten M.S.M."/>
            <person name="Mascher T."/>
            <person name="Medema M.H."/>
            <person name="Devos D.P."/>
            <person name="Kaster A.-K."/>
            <person name="Ovreas L."/>
            <person name="Rohde M."/>
            <person name="Galperin M.Y."/>
            <person name="Jogler C."/>
        </authorList>
    </citation>
    <scope>NUCLEOTIDE SEQUENCE [LARGE SCALE GENOMIC DNA]</scope>
    <source>
        <strain evidence="2 3">CA12</strain>
    </source>
</reference>
<dbReference type="KEGG" id="acaf:CA12_14130"/>
<feature type="region of interest" description="Disordered" evidence="1">
    <location>
        <begin position="1"/>
        <end position="21"/>
    </location>
</feature>
<proteinExistence type="predicted"/>
<dbReference type="Proteomes" id="UP000318741">
    <property type="component" value="Chromosome"/>
</dbReference>
<evidence type="ECO:0000313" key="3">
    <source>
        <dbReference type="Proteomes" id="UP000318741"/>
    </source>
</evidence>
<dbReference type="EMBL" id="CP036265">
    <property type="protein sequence ID" value="QDT15329.1"/>
    <property type="molecule type" value="Genomic_DNA"/>
</dbReference>